<dbReference type="Proteomes" id="UP001108240">
    <property type="component" value="Unplaced"/>
</dbReference>
<dbReference type="PANTHER" id="PTHR23320">
    <property type="entry name" value="MEMBRANE-SPANNING 4-DOMAINS SUBFAMILY A MS4A -RELATED"/>
    <property type="match status" value="1"/>
</dbReference>
<accession>A0A9J7XAX1</accession>
<evidence type="ECO:0000256" key="5">
    <source>
        <dbReference type="ARBA" id="ARBA00023136"/>
    </source>
</evidence>
<evidence type="ECO:0000256" key="3">
    <source>
        <dbReference type="ARBA" id="ARBA00022692"/>
    </source>
</evidence>
<proteinExistence type="inferred from homology"/>
<dbReference type="Ensembl" id="ENSCCRT00000136508.1">
    <property type="protein sequence ID" value="ENSCCRP00000103381.1"/>
    <property type="gene ID" value="ENSCCRG00000078437.1"/>
</dbReference>
<evidence type="ECO:0000313" key="8">
    <source>
        <dbReference type="Ensembl" id="ENSCCRP00000103381.1"/>
    </source>
</evidence>
<feature type="transmembrane region" description="Helical" evidence="7">
    <location>
        <begin position="91"/>
        <end position="110"/>
    </location>
</feature>
<evidence type="ECO:0000256" key="6">
    <source>
        <dbReference type="SAM" id="MobiDB-lite"/>
    </source>
</evidence>
<reference evidence="8" key="1">
    <citation type="submission" date="2025-08" db="UniProtKB">
        <authorList>
            <consortium name="Ensembl"/>
        </authorList>
    </citation>
    <scope>IDENTIFICATION</scope>
</reference>
<dbReference type="GeneTree" id="ENSGT00510000051675"/>
<dbReference type="AlphaFoldDB" id="A0A9J7XAX1"/>
<keyword evidence="3 7" id="KW-0812">Transmembrane</keyword>
<feature type="transmembrane region" description="Helical" evidence="7">
    <location>
        <begin position="187"/>
        <end position="206"/>
    </location>
</feature>
<dbReference type="PANTHER" id="PTHR23320:SF125">
    <property type="entry name" value="TRANSMEMBRANE PROTEIN 176L.1-RELATED"/>
    <property type="match status" value="1"/>
</dbReference>
<protein>
    <submittedName>
        <fullName evidence="8">Uncharacterized protein</fullName>
    </submittedName>
</protein>
<reference evidence="8" key="2">
    <citation type="submission" date="2025-09" db="UniProtKB">
        <authorList>
            <consortium name="Ensembl"/>
        </authorList>
    </citation>
    <scope>IDENTIFICATION</scope>
</reference>
<evidence type="ECO:0000256" key="1">
    <source>
        <dbReference type="ARBA" id="ARBA00004141"/>
    </source>
</evidence>
<organism evidence="8 9">
    <name type="scientific">Cyprinus carpio carpio</name>
    <dbReference type="NCBI Taxonomy" id="630221"/>
    <lineage>
        <taxon>Eukaryota</taxon>
        <taxon>Metazoa</taxon>
        <taxon>Chordata</taxon>
        <taxon>Craniata</taxon>
        <taxon>Vertebrata</taxon>
        <taxon>Euteleostomi</taxon>
        <taxon>Actinopterygii</taxon>
        <taxon>Neopterygii</taxon>
        <taxon>Teleostei</taxon>
        <taxon>Ostariophysi</taxon>
        <taxon>Cypriniformes</taxon>
        <taxon>Cyprinidae</taxon>
        <taxon>Cyprininae</taxon>
        <taxon>Cyprinus</taxon>
    </lineage>
</organism>
<comment type="similarity">
    <text evidence="2">Belongs to the MS4A family.</text>
</comment>
<sequence length="239" mass="26340">MSLTMSHDEDLTVVTVISNPKSRWPVLCQILGFLCSSPMCSASQYMRGKLMHIHTALGIMQIIFSVINIAAENLFSWVRSYSIYTFSQGPFWLSGVFLAVGIVCILQAMFPSTFLLAIIMILNVVSTALAITAVVLYSKDLAVENNTATQFCNSYVYFSQIEDLPFTTQKQRTKICLDSMMLGGLDIIIILLSVLQLCVTISFCVLTGKALCKKDEDAKSVEDPELHKPLLEDDTAGAA</sequence>
<evidence type="ECO:0000256" key="7">
    <source>
        <dbReference type="SAM" id="Phobius"/>
    </source>
</evidence>
<evidence type="ECO:0000313" key="9">
    <source>
        <dbReference type="Proteomes" id="UP001108240"/>
    </source>
</evidence>
<keyword evidence="9" id="KW-1185">Reference proteome</keyword>
<dbReference type="GO" id="GO:0016020">
    <property type="term" value="C:membrane"/>
    <property type="evidence" value="ECO:0007669"/>
    <property type="project" value="UniProtKB-SubCell"/>
</dbReference>
<keyword evidence="4 7" id="KW-1133">Transmembrane helix</keyword>
<dbReference type="Pfam" id="PF04103">
    <property type="entry name" value="CD20"/>
    <property type="match status" value="1"/>
</dbReference>
<feature type="compositionally biased region" description="Basic and acidic residues" evidence="6">
    <location>
        <begin position="217"/>
        <end position="231"/>
    </location>
</feature>
<feature type="transmembrane region" description="Helical" evidence="7">
    <location>
        <begin position="53"/>
        <end position="71"/>
    </location>
</feature>
<evidence type="ECO:0000256" key="4">
    <source>
        <dbReference type="ARBA" id="ARBA00022989"/>
    </source>
</evidence>
<dbReference type="OMA" id="LMCVLSE"/>
<evidence type="ECO:0000256" key="2">
    <source>
        <dbReference type="ARBA" id="ARBA00009565"/>
    </source>
</evidence>
<name>A0A9J7XAX1_CYPCA</name>
<dbReference type="InterPro" id="IPR030417">
    <property type="entry name" value="MS4A"/>
</dbReference>
<feature type="region of interest" description="Disordered" evidence="6">
    <location>
        <begin position="217"/>
        <end position="239"/>
    </location>
</feature>
<feature type="transmembrane region" description="Helical" evidence="7">
    <location>
        <begin position="115"/>
        <end position="137"/>
    </location>
</feature>
<comment type="subcellular location">
    <subcellularLocation>
        <location evidence="1">Membrane</location>
        <topology evidence="1">Multi-pass membrane protein</topology>
    </subcellularLocation>
</comment>
<dbReference type="InterPro" id="IPR007237">
    <property type="entry name" value="CD20-like"/>
</dbReference>
<keyword evidence="5 7" id="KW-0472">Membrane</keyword>